<organism evidence="2 3">
    <name type="scientific">Pseudogulbenkiania subflava DSM 22618</name>
    <dbReference type="NCBI Taxonomy" id="1123014"/>
    <lineage>
        <taxon>Bacteria</taxon>
        <taxon>Pseudomonadati</taxon>
        <taxon>Pseudomonadota</taxon>
        <taxon>Betaproteobacteria</taxon>
        <taxon>Neisseriales</taxon>
        <taxon>Chromobacteriaceae</taxon>
        <taxon>Pseudogulbenkiania</taxon>
    </lineage>
</organism>
<proteinExistence type="predicted"/>
<keyword evidence="3" id="KW-1185">Reference proteome</keyword>
<dbReference type="RefSeq" id="WP_085277959.1">
    <property type="nucleotide sequence ID" value="NZ_FXAG01000037.1"/>
</dbReference>
<dbReference type="AlphaFoldDB" id="A0A1Y6CJ08"/>
<protein>
    <submittedName>
        <fullName evidence="2">Uncharacterized protein</fullName>
    </submittedName>
</protein>
<evidence type="ECO:0000313" key="3">
    <source>
        <dbReference type="Proteomes" id="UP000192920"/>
    </source>
</evidence>
<accession>A0A1Y6CJ08</accession>
<evidence type="ECO:0000256" key="1">
    <source>
        <dbReference type="SAM" id="SignalP"/>
    </source>
</evidence>
<sequence>MKTLLQPTLLALLLAASPLGQAAEPASDDQGAGAALFLSRDNEGFTTRRLALEYLPDYQHADALTGVRYTDHHYSQNDWQRDGQQIALLHRQIDPATANGWQIDTGLFRQGGHDLLTLDGNYRRALAPRTGLELFVNRDWVETQNSLDRGVHFNYWGASLDQGLGEHVTLVGLAARQDFSDGNERSHGRLKLIYQPWLDLGLTLQARYRTYHSSSDDVDGAYFNPKNYDESMLAVGWRKRLQGWTGTLTAGLGRQQVNDDPRSNTRLLELGLQSPLRAQQSLRLRGGYSQSAAFNGPDYRYRYLQGEWIARF</sequence>
<feature type="chain" id="PRO_5012102326" evidence="1">
    <location>
        <begin position="23"/>
        <end position="312"/>
    </location>
</feature>
<dbReference type="Proteomes" id="UP000192920">
    <property type="component" value="Unassembled WGS sequence"/>
</dbReference>
<keyword evidence="1" id="KW-0732">Signal</keyword>
<reference evidence="3" key="1">
    <citation type="submission" date="2017-04" db="EMBL/GenBank/DDBJ databases">
        <authorList>
            <person name="Varghese N."/>
            <person name="Submissions S."/>
        </authorList>
    </citation>
    <scope>NUCLEOTIDE SEQUENCE [LARGE SCALE GENOMIC DNA]</scope>
    <source>
        <strain evidence="3">DSM 22618</strain>
    </source>
</reference>
<evidence type="ECO:0000313" key="2">
    <source>
        <dbReference type="EMBL" id="SMF56786.1"/>
    </source>
</evidence>
<feature type="signal peptide" evidence="1">
    <location>
        <begin position="1"/>
        <end position="22"/>
    </location>
</feature>
<gene>
    <name evidence="2" type="ORF">SAMN02745746_04018</name>
</gene>
<name>A0A1Y6CJ08_9NEIS</name>
<dbReference type="STRING" id="1123014.SAMN02745746_04018"/>
<dbReference type="EMBL" id="FXAG01000037">
    <property type="protein sequence ID" value="SMF56786.1"/>
    <property type="molecule type" value="Genomic_DNA"/>
</dbReference>